<gene>
    <name evidence="1" type="ORF">Ga0076813_12801</name>
</gene>
<dbReference type="SUPFAM" id="SSF50998">
    <property type="entry name" value="Quinoprotein alcohol dehydrogenase-like"/>
    <property type="match status" value="1"/>
</dbReference>
<comment type="caution">
    <text evidence="1">The sequence shown here is derived from an EMBL/GenBank/DDBJ whole genome shotgun (WGS) entry which is preliminary data.</text>
</comment>
<sequence length="87" mass="9781">WRRSLGERLTLPAALHDERLLVVGDAGHLFEIDTGDGRLISRARLIGEPVAVPLVYPQHTLFFMRSRALPRAVLIPRQSGDNNDQEI</sequence>
<dbReference type="AlphaFoldDB" id="A0A0T5Z5D9"/>
<evidence type="ECO:0000313" key="1">
    <source>
        <dbReference type="EMBL" id="KRT58122.1"/>
    </source>
</evidence>
<evidence type="ECO:0000313" key="2">
    <source>
        <dbReference type="Proteomes" id="UP000051276"/>
    </source>
</evidence>
<name>A0A0T5Z5D9_9GAMM</name>
<dbReference type="EMBL" id="LMXI01000414">
    <property type="protein sequence ID" value="KRT58122.1"/>
    <property type="molecule type" value="Genomic_DNA"/>
</dbReference>
<feature type="non-terminal residue" evidence="1">
    <location>
        <position position="1"/>
    </location>
</feature>
<accession>A0A0T5Z5D9</accession>
<dbReference type="Proteomes" id="UP000051276">
    <property type="component" value="Unassembled WGS sequence"/>
</dbReference>
<proteinExistence type="predicted"/>
<organism evidence="1 2">
    <name type="scientific">endosymbiont of Ridgeia piscesae</name>
    <dbReference type="NCBI Taxonomy" id="54398"/>
    <lineage>
        <taxon>Bacteria</taxon>
        <taxon>Pseudomonadati</taxon>
        <taxon>Pseudomonadota</taxon>
        <taxon>Gammaproteobacteria</taxon>
        <taxon>sulfur-oxidizing symbionts</taxon>
    </lineage>
</organism>
<dbReference type="InterPro" id="IPR011047">
    <property type="entry name" value="Quinoprotein_ADH-like_sf"/>
</dbReference>
<protein>
    <recommendedName>
        <fullName evidence="3">PQQ-like domain-containing protein</fullName>
    </recommendedName>
</protein>
<reference evidence="1 2" key="1">
    <citation type="submission" date="2015-11" db="EMBL/GenBank/DDBJ databases">
        <title>The genome of Candidatus Endoriftia persephone in Ridgeia piscesae and population structure of the North Eastern Pacific vestimentiferan symbionts.</title>
        <authorList>
            <person name="Perez M."/>
            <person name="Juniper K.S."/>
        </authorList>
    </citation>
    <scope>NUCLEOTIDE SEQUENCE [LARGE SCALE GENOMIC DNA]</scope>
    <source>
        <strain evidence="1">Ind10</strain>
    </source>
</reference>
<evidence type="ECO:0008006" key="3">
    <source>
        <dbReference type="Google" id="ProtNLM"/>
    </source>
</evidence>